<evidence type="ECO:0000313" key="3">
    <source>
        <dbReference type="EMBL" id="MBF5057375.1"/>
    </source>
</evidence>
<reference evidence="3 4" key="1">
    <citation type="submission" date="2012-09" db="EMBL/GenBank/DDBJ databases">
        <title>Genome Sequence of alkane-degrading Bacterium Alcanivorax sp. 521-1.</title>
        <authorList>
            <person name="Lai Q."/>
            <person name="Shao Z."/>
        </authorList>
    </citation>
    <scope>NUCLEOTIDE SEQUENCE [LARGE SCALE GENOMIC DNA]</scope>
    <source>
        <strain evidence="3 4">521-1</strain>
    </source>
</reference>
<feature type="transmembrane region" description="Helical" evidence="1">
    <location>
        <begin position="56"/>
        <end position="75"/>
    </location>
</feature>
<organism evidence="3 4">
    <name type="scientific">Alloalcanivorax profundimaris</name>
    <dbReference type="NCBI Taxonomy" id="2735259"/>
    <lineage>
        <taxon>Bacteria</taxon>
        <taxon>Pseudomonadati</taxon>
        <taxon>Pseudomonadota</taxon>
        <taxon>Gammaproteobacteria</taxon>
        <taxon>Oceanospirillales</taxon>
        <taxon>Alcanivoracaceae</taxon>
        <taxon>Alloalcanivorax</taxon>
    </lineage>
</organism>
<feature type="domain" description="YcxB-like C-terminal" evidence="2">
    <location>
        <begin position="94"/>
        <end position="152"/>
    </location>
</feature>
<proteinExistence type="predicted"/>
<dbReference type="Pfam" id="PF14317">
    <property type="entry name" value="YcxB"/>
    <property type="match status" value="1"/>
</dbReference>
<gene>
    <name evidence="3" type="ORF">Y5W_02669</name>
</gene>
<name>A0ABS0ATQ5_9GAMM</name>
<comment type="caution">
    <text evidence="3">The sequence shown here is derived from an EMBL/GenBank/DDBJ whole genome shotgun (WGS) entry which is preliminary data.</text>
</comment>
<dbReference type="EMBL" id="ARXX01000044">
    <property type="protein sequence ID" value="MBF5057375.1"/>
    <property type="molecule type" value="Genomic_DNA"/>
</dbReference>
<keyword evidence="1" id="KW-1133">Transmembrane helix</keyword>
<keyword evidence="4" id="KW-1185">Reference proteome</keyword>
<feature type="transmembrane region" description="Helical" evidence="1">
    <location>
        <begin position="26"/>
        <end position="44"/>
    </location>
</feature>
<evidence type="ECO:0000313" key="4">
    <source>
        <dbReference type="Proteomes" id="UP000662703"/>
    </source>
</evidence>
<dbReference type="Proteomes" id="UP000662703">
    <property type="component" value="Unassembled WGS sequence"/>
</dbReference>
<protein>
    <recommendedName>
        <fullName evidence="2">YcxB-like C-terminal domain-containing protein</fullName>
    </recommendedName>
</protein>
<dbReference type="InterPro" id="IPR025588">
    <property type="entry name" value="YcxB-like_C"/>
</dbReference>
<keyword evidence="1" id="KW-0472">Membrane</keyword>
<evidence type="ECO:0000259" key="2">
    <source>
        <dbReference type="Pfam" id="PF14317"/>
    </source>
</evidence>
<evidence type="ECO:0000256" key="1">
    <source>
        <dbReference type="SAM" id="Phobius"/>
    </source>
</evidence>
<dbReference type="RefSeq" id="WP_228548697.1">
    <property type="nucleotide sequence ID" value="NZ_ARXX01000044.1"/>
</dbReference>
<sequence>MKAKYHISKKDYVASGRLYARPTVKVVIVSVMVFAVLLVVAVYAPPAVSAPIVGGLIGWIVFFLVVQLFVSPYLLGRHYDKYKAMHEEFTVELKEEGVSFSSRDGEGLLRWDAIHKWRQNDRYVIIFSMPRLYYVVPKSISESGFDIPALVAALNQTMPESK</sequence>
<accession>A0ABS0ATQ5</accession>
<keyword evidence="1" id="KW-0812">Transmembrane</keyword>